<name>A0ABD5EA27_9ACTN</name>
<dbReference type="InterPro" id="IPR013078">
    <property type="entry name" value="His_Pase_superF_clade-1"/>
</dbReference>
<protein>
    <submittedName>
        <fullName evidence="2">Histidine phosphatase family protein</fullName>
        <ecNumber evidence="2">3.1.3.-</ecNumber>
    </submittedName>
</protein>
<accession>A0ABD5EA27</accession>
<dbReference type="GO" id="GO:0016787">
    <property type="term" value="F:hydrolase activity"/>
    <property type="evidence" value="ECO:0007669"/>
    <property type="project" value="UniProtKB-KW"/>
</dbReference>
<feature type="binding site" evidence="1">
    <location>
        <begin position="26"/>
        <end position="27"/>
    </location>
    <ligand>
        <name>substrate</name>
    </ligand>
</feature>
<dbReference type="AlphaFoldDB" id="A0ABD5EA27"/>
<dbReference type="Pfam" id="PF00300">
    <property type="entry name" value="His_Phos_1"/>
    <property type="match status" value="1"/>
</dbReference>
<dbReference type="InterPro" id="IPR029033">
    <property type="entry name" value="His_PPase_superfam"/>
</dbReference>
<dbReference type="Gene3D" id="3.40.50.1240">
    <property type="entry name" value="Phosphoglycerate mutase-like"/>
    <property type="match status" value="1"/>
</dbReference>
<evidence type="ECO:0000313" key="2">
    <source>
        <dbReference type="EMBL" id="MDT0418285.1"/>
    </source>
</evidence>
<dbReference type="PANTHER" id="PTHR48100">
    <property type="entry name" value="BROAD-SPECIFICITY PHOSPHATASE YOR283W-RELATED"/>
    <property type="match status" value="1"/>
</dbReference>
<dbReference type="Proteomes" id="UP001183607">
    <property type="component" value="Unassembled WGS sequence"/>
</dbReference>
<reference evidence="3" key="1">
    <citation type="submission" date="2023-07" db="EMBL/GenBank/DDBJ databases">
        <title>30 novel species of actinomycetes from the DSMZ collection.</title>
        <authorList>
            <person name="Nouioui I."/>
        </authorList>
    </citation>
    <scope>NUCLEOTIDE SEQUENCE [LARGE SCALE GENOMIC DNA]</scope>
    <source>
        <strain evidence="3">DSM 41982</strain>
    </source>
</reference>
<sequence>MSSSPAARVLLVRHGQTAWSRSGQHTGRTDIPLLDDGRRDAALLGKRLREEPFAGLTDAVVRTSPLARAAETCEVAGFGGRAEPWNALMEWDYGEYEGLTPAEIQEREPGWFLWRDGAPGGESVAEMTERVDSVVEWARAVGGTVVLFAHGHVLRAVCARWLGEPLDFGARIRLAPASLSVLDWAYGRPAIDVWNDSAHLF</sequence>
<feature type="binding site" evidence="1">
    <location>
        <position position="68"/>
    </location>
    <ligand>
        <name>substrate</name>
    </ligand>
</feature>
<dbReference type="SUPFAM" id="SSF53254">
    <property type="entry name" value="Phosphoglycerate mutase-like"/>
    <property type="match status" value="1"/>
</dbReference>
<dbReference type="PANTHER" id="PTHR48100:SF15">
    <property type="entry name" value="SEDOHEPTULOSE 1,7-BISPHOSPHATASE"/>
    <property type="match status" value="1"/>
</dbReference>
<dbReference type="InterPro" id="IPR050275">
    <property type="entry name" value="PGM_Phosphatase"/>
</dbReference>
<organism evidence="2 3">
    <name type="scientific">Streptomyces evansiae</name>
    <dbReference type="NCBI Taxonomy" id="3075535"/>
    <lineage>
        <taxon>Bacteria</taxon>
        <taxon>Bacillati</taxon>
        <taxon>Actinomycetota</taxon>
        <taxon>Actinomycetes</taxon>
        <taxon>Kitasatosporales</taxon>
        <taxon>Streptomycetaceae</taxon>
        <taxon>Streptomyces</taxon>
    </lineage>
</organism>
<evidence type="ECO:0000256" key="1">
    <source>
        <dbReference type="PIRSR" id="PIRSR613078-2"/>
    </source>
</evidence>
<gene>
    <name evidence="2" type="ORF">RM574_22620</name>
</gene>
<comment type="caution">
    <text evidence="2">The sequence shown here is derived from an EMBL/GenBank/DDBJ whole genome shotgun (WGS) entry which is preliminary data.</text>
</comment>
<dbReference type="SMART" id="SM00855">
    <property type="entry name" value="PGAM"/>
    <property type="match status" value="1"/>
</dbReference>
<keyword evidence="2" id="KW-0378">Hydrolase</keyword>
<dbReference type="CDD" id="cd07067">
    <property type="entry name" value="HP_PGM_like"/>
    <property type="match status" value="1"/>
</dbReference>
<evidence type="ECO:0000313" key="3">
    <source>
        <dbReference type="Proteomes" id="UP001183607"/>
    </source>
</evidence>
<dbReference type="RefSeq" id="WP_093853683.1">
    <property type="nucleotide sequence ID" value="NZ_JAVRER010000041.1"/>
</dbReference>
<dbReference type="EMBL" id="JAVRER010000041">
    <property type="protein sequence ID" value="MDT0418285.1"/>
    <property type="molecule type" value="Genomic_DNA"/>
</dbReference>
<dbReference type="EC" id="3.1.3.-" evidence="2"/>
<proteinExistence type="predicted"/>